<dbReference type="InterPro" id="IPR011059">
    <property type="entry name" value="Metal-dep_hydrolase_composite"/>
</dbReference>
<reference evidence="7" key="1">
    <citation type="submission" date="2018-05" db="EMBL/GenBank/DDBJ databases">
        <authorList>
            <person name="Lanie J.A."/>
            <person name="Ng W.-L."/>
            <person name="Kazmierczak K.M."/>
            <person name="Andrzejewski T.M."/>
            <person name="Davidsen T.M."/>
            <person name="Wayne K.J."/>
            <person name="Tettelin H."/>
            <person name="Glass J.I."/>
            <person name="Rusch D."/>
            <person name="Podicherti R."/>
            <person name="Tsui H.-C.T."/>
            <person name="Winkler M.E."/>
        </authorList>
    </citation>
    <scope>NUCLEOTIDE SEQUENCE</scope>
</reference>
<dbReference type="InterPro" id="IPR055156">
    <property type="entry name" value="HutF-like_N"/>
</dbReference>
<evidence type="ECO:0000256" key="4">
    <source>
        <dbReference type="ARBA" id="ARBA00022833"/>
    </source>
</evidence>
<dbReference type="EMBL" id="UINC01001691">
    <property type="protein sequence ID" value="SUZ86615.1"/>
    <property type="molecule type" value="Genomic_DNA"/>
</dbReference>
<proteinExistence type="predicted"/>
<dbReference type="GO" id="GO:0046872">
    <property type="term" value="F:metal ion binding"/>
    <property type="evidence" value="ECO:0007669"/>
    <property type="project" value="UniProtKB-KW"/>
</dbReference>
<evidence type="ECO:0000259" key="5">
    <source>
        <dbReference type="Pfam" id="PF01979"/>
    </source>
</evidence>
<evidence type="ECO:0000256" key="2">
    <source>
        <dbReference type="ARBA" id="ARBA00022723"/>
    </source>
</evidence>
<keyword evidence="2" id="KW-0479">Metal-binding</keyword>
<dbReference type="Gene3D" id="3.20.20.140">
    <property type="entry name" value="Metal-dependent hydrolases"/>
    <property type="match status" value="1"/>
</dbReference>
<dbReference type="GO" id="GO:0005829">
    <property type="term" value="C:cytosol"/>
    <property type="evidence" value="ECO:0007669"/>
    <property type="project" value="TreeGrafter"/>
</dbReference>
<comment type="cofactor">
    <cofactor evidence="1">
        <name>Zn(2+)</name>
        <dbReference type="ChEBI" id="CHEBI:29105"/>
    </cofactor>
</comment>
<dbReference type="InterPro" id="IPR051607">
    <property type="entry name" value="Metallo-dep_hydrolases"/>
</dbReference>
<evidence type="ECO:0000313" key="7">
    <source>
        <dbReference type="EMBL" id="SUZ86615.1"/>
    </source>
</evidence>
<feature type="non-terminal residue" evidence="7">
    <location>
        <position position="1"/>
    </location>
</feature>
<dbReference type="PANTHER" id="PTHR11271">
    <property type="entry name" value="GUANINE DEAMINASE"/>
    <property type="match status" value="1"/>
</dbReference>
<feature type="domain" description="Amidohydrolase-related" evidence="5">
    <location>
        <begin position="47"/>
        <end position="394"/>
    </location>
</feature>
<gene>
    <name evidence="7" type="ORF">METZ01_LOCUS39469</name>
</gene>
<sequence length="406" mass="44134">MTDLFFNSAFLCSGWQTSVRIAVSEDGWIKEITSGASSAGCESVPGIAVPGVPNLHSHAFQRAMAGLAERGSSNTDTFWSWRERMYAFLERLSPEDVEAIASQLYVELLRHGFTSVTEFHYLRNHIDGSRYEDPVEMGRRILSAANQAGIGTTLLPVLYRSSDFGNKPPAPEQKRFVADVDDLIDDLATLRDFTAKNPQYRIGLAIHSLRAAAPEDIAHAVSSFRDIDNEGPIHIHVAEQTREVNDCMAWSGARPVEWLLTNAPVDKHWCTIHATHMTAKEATALAASGAVVGLCPTTEANLGDGLFPFEDYAGGKGNWGVGTDSHVSVSPIAELRLLEYGQRIARQERNIAAGTQDRSTGRALLEHAWTGGSQASGRSTGGLEVGQRADILSLNENHPALVGRTD</sequence>
<dbReference type="InterPro" id="IPR010252">
    <property type="entry name" value="HutF"/>
</dbReference>
<dbReference type="PANTHER" id="PTHR11271:SF48">
    <property type="entry name" value="AMIDOHYDROLASE-RELATED DOMAIN-CONTAINING PROTEIN"/>
    <property type="match status" value="1"/>
</dbReference>
<dbReference type="GO" id="GO:0019239">
    <property type="term" value="F:deaminase activity"/>
    <property type="evidence" value="ECO:0007669"/>
    <property type="project" value="TreeGrafter"/>
</dbReference>
<feature type="domain" description="Formimidoylglutamate deiminase N-terminal" evidence="6">
    <location>
        <begin position="5"/>
        <end position="40"/>
    </location>
</feature>
<dbReference type="InterPro" id="IPR006680">
    <property type="entry name" value="Amidohydro-rel"/>
</dbReference>
<dbReference type="InterPro" id="IPR032466">
    <property type="entry name" value="Metal_Hydrolase"/>
</dbReference>
<dbReference type="Gene3D" id="2.30.40.10">
    <property type="entry name" value="Urease, subunit C, domain 1"/>
    <property type="match status" value="1"/>
</dbReference>
<name>A0A381R4D9_9ZZZZ</name>
<feature type="non-terminal residue" evidence="7">
    <location>
        <position position="406"/>
    </location>
</feature>
<dbReference type="AlphaFoldDB" id="A0A381R4D9"/>
<evidence type="ECO:0000256" key="1">
    <source>
        <dbReference type="ARBA" id="ARBA00001947"/>
    </source>
</evidence>
<keyword evidence="4" id="KW-0862">Zinc</keyword>
<evidence type="ECO:0000259" key="6">
    <source>
        <dbReference type="Pfam" id="PF22429"/>
    </source>
</evidence>
<protein>
    <submittedName>
        <fullName evidence="7">Uncharacterized protein</fullName>
    </submittedName>
</protein>
<dbReference type="Pfam" id="PF22429">
    <property type="entry name" value="HutF_N"/>
    <property type="match status" value="1"/>
</dbReference>
<dbReference type="Pfam" id="PF01979">
    <property type="entry name" value="Amidohydro_1"/>
    <property type="match status" value="1"/>
</dbReference>
<keyword evidence="3" id="KW-0378">Hydrolase</keyword>
<accession>A0A381R4D9</accession>
<dbReference type="NCBIfam" id="TIGR02022">
    <property type="entry name" value="hutF"/>
    <property type="match status" value="1"/>
</dbReference>
<dbReference type="SUPFAM" id="SSF51556">
    <property type="entry name" value="Metallo-dependent hydrolases"/>
    <property type="match status" value="1"/>
</dbReference>
<dbReference type="NCBIfam" id="NF006684">
    <property type="entry name" value="PRK09229.1-5"/>
    <property type="match status" value="1"/>
</dbReference>
<evidence type="ECO:0000256" key="3">
    <source>
        <dbReference type="ARBA" id="ARBA00022801"/>
    </source>
</evidence>
<organism evidence="7">
    <name type="scientific">marine metagenome</name>
    <dbReference type="NCBI Taxonomy" id="408172"/>
    <lineage>
        <taxon>unclassified sequences</taxon>
        <taxon>metagenomes</taxon>
        <taxon>ecological metagenomes</taxon>
    </lineage>
</organism>